<evidence type="ECO:0000313" key="2">
    <source>
        <dbReference type="EMBL" id="GBN59796.1"/>
    </source>
</evidence>
<keyword evidence="3" id="KW-1185">Reference proteome</keyword>
<comment type="caution">
    <text evidence="2">The sequence shown here is derived from an EMBL/GenBank/DDBJ whole genome shotgun (WGS) entry which is preliminary data.</text>
</comment>
<proteinExistence type="predicted"/>
<dbReference type="EMBL" id="BGPR01013240">
    <property type="protein sequence ID" value="GBN59796.1"/>
    <property type="molecule type" value="Genomic_DNA"/>
</dbReference>
<feature type="region of interest" description="Disordered" evidence="1">
    <location>
        <begin position="1"/>
        <end position="36"/>
    </location>
</feature>
<organism evidence="2 3">
    <name type="scientific">Araneus ventricosus</name>
    <name type="common">Orbweaver spider</name>
    <name type="synonym">Epeira ventricosa</name>
    <dbReference type="NCBI Taxonomy" id="182803"/>
    <lineage>
        <taxon>Eukaryota</taxon>
        <taxon>Metazoa</taxon>
        <taxon>Ecdysozoa</taxon>
        <taxon>Arthropoda</taxon>
        <taxon>Chelicerata</taxon>
        <taxon>Arachnida</taxon>
        <taxon>Araneae</taxon>
        <taxon>Araneomorphae</taxon>
        <taxon>Entelegynae</taxon>
        <taxon>Araneoidea</taxon>
        <taxon>Araneidae</taxon>
        <taxon>Araneus</taxon>
    </lineage>
</organism>
<gene>
    <name evidence="2" type="ORF">AVEN_190129_1</name>
</gene>
<reference evidence="2 3" key="1">
    <citation type="journal article" date="2019" name="Sci. Rep.">
        <title>Orb-weaving spider Araneus ventricosus genome elucidates the spidroin gene catalogue.</title>
        <authorList>
            <person name="Kono N."/>
            <person name="Nakamura H."/>
            <person name="Ohtoshi R."/>
            <person name="Moran D.A.P."/>
            <person name="Shinohara A."/>
            <person name="Yoshida Y."/>
            <person name="Fujiwara M."/>
            <person name="Mori M."/>
            <person name="Tomita M."/>
            <person name="Arakawa K."/>
        </authorList>
    </citation>
    <scope>NUCLEOTIDE SEQUENCE [LARGE SCALE GENOMIC DNA]</scope>
</reference>
<accession>A0A4Y2QBY9</accession>
<dbReference type="AlphaFoldDB" id="A0A4Y2QBY9"/>
<dbReference type="Proteomes" id="UP000499080">
    <property type="component" value="Unassembled WGS sequence"/>
</dbReference>
<sequence>MVSGVPRELPQDQARGLGLSTNCQNRNPTREICKSGSQNPFKTTLVLLSRASKVDLPSITNSPFSSRKRSVHHLTKLSKFATTIRPCYSVFHKAGSRALV</sequence>
<protein>
    <submittedName>
        <fullName evidence="2">Uncharacterized protein</fullName>
    </submittedName>
</protein>
<evidence type="ECO:0000256" key="1">
    <source>
        <dbReference type="SAM" id="MobiDB-lite"/>
    </source>
</evidence>
<evidence type="ECO:0000313" key="3">
    <source>
        <dbReference type="Proteomes" id="UP000499080"/>
    </source>
</evidence>
<name>A0A4Y2QBY9_ARAVE</name>